<keyword evidence="2" id="KW-1185">Reference proteome</keyword>
<reference evidence="1" key="1">
    <citation type="submission" date="2022-07" db="EMBL/GenBank/DDBJ databases">
        <title>Phylogenomic reconstructions and comparative analyses of Kickxellomycotina fungi.</title>
        <authorList>
            <person name="Reynolds N.K."/>
            <person name="Stajich J.E."/>
            <person name="Barry K."/>
            <person name="Grigoriev I.V."/>
            <person name="Crous P."/>
            <person name="Smith M.E."/>
        </authorList>
    </citation>
    <scope>NUCLEOTIDE SEQUENCE</scope>
    <source>
        <strain evidence="1">NRRL 5244</strain>
    </source>
</reference>
<proteinExistence type="predicted"/>
<comment type="caution">
    <text evidence="1">The sequence shown here is derived from an EMBL/GenBank/DDBJ whole genome shotgun (WGS) entry which is preliminary data.</text>
</comment>
<evidence type="ECO:0000313" key="1">
    <source>
        <dbReference type="EMBL" id="KAJ1941419.1"/>
    </source>
</evidence>
<organism evidence="1 2">
    <name type="scientific">Linderina macrospora</name>
    <dbReference type="NCBI Taxonomy" id="4868"/>
    <lineage>
        <taxon>Eukaryota</taxon>
        <taxon>Fungi</taxon>
        <taxon>Fungi incertae sedis</taxon>
        <taxon>Zoopagomycota</taxon>
        <taxon>Kickxellomycotina</taxon>
        <taxon>Kickxellomycetes</taxon>
        <taxon>Kickxellales</taxon>
        <taxon>Kickxellaceae</taxon>
        <taxon>Linderina</taxon>
    </lineage>
</organism>
<accession>A0ACC1J8B4</accession>
<dbReference type="EMBL" id="JANBPW010002265">
    <property type="protein sequence ID" value="KAJ1941419.1"/>
    <property type="molecule type" value="Genomic_DNA"/>
</dbReference>
<evidence type="ECO:0000313" key="2">
    <source>
        <dbReference type="Proteomes" id="UP001150603"/>
    </source>
</evidence>
<gene>
    <name evidence="1" type="primary">GDB1_1</name>
    <name evidence="1" type="ORF">FBU59_003505</name>
</gene>
<dbReference type="Proteomes" id="UP001150603">
    <property type="component" value="Unassembled WGS sequence"/>
</dbReference>
<name>A0ACC1J8B4_9FUNG</name>
<feature type="non-terminal residue" evidence="1">
    <location>
        <position position="389"/>
    </location>
</feature>
<protein>
    <submittedName>
        <fullName evidence="1">Bifunctional 4-alpha-glucanotransferase/amylo-alpha-1,6-glucosidase</fullName>
    </submittedName>
</protein>
<sequence length="389" mass="44705">MVWNLDLNEDGTTPHDKSFIRIPSVLNQSCAVRFRILIGSTASIDAVLHTSYPLDGSEFERTKFHSKKFNFNNSTELICEFRIQRPGPYQYYVTYKSVDTEENDYADCISCDSDEIPTVERVYRMFKDRRTPTSYFLVDPQLTLGGEHLALDGIALQSVNPKWLGPMKGWSKYLAGSSKMGYNMLHFIPMQQRGGSDSPYSLYSQLELSDDLFEGEKLSKEEKDQRLRMVCLEMYHKHRMMGITDMVWNHTAYNSDWLRDHPEAGFNLVNSPHLRSAYELDAKLCEFSKNLDKYGFDRMVSTAEQVDRLMEGVETHVIQPLKLWEFYVVDVEGTVSAVAEAWDQATFGLSDGDMAKAKQMQVHVDERKEWLRGFVLSNKGDGAHTLSTR</sequence>